<dbReference type="SUPFAM" id="SSF63520">
    <property type="entry name" value="PTS-regulatory domain, PRD"/>
    <property type="match status" value="2"/>
</dbReference>
<dbReference type="Pfam" id="PF00874">
    <property type="entry name" value="PRD"/>
    <property type="match status" value="2"/>
</dbReference>
<dbReference type="OrthoDB" id="9813552at2"/>
<dbReference type="AlphaFoldDB" id="A0A1N6W6M8"/>
<dbReference type="STRING" id="56779.SAMN05421834_10967"/>
<dbReference type="InterPro" id="IPR050661">
    <property type="entry name" value="BglG_antiterminators"/>
</dbReference>
<dbReference type="GO" id="GO:0006355">
    <property type="term" value="P:regulation of DNA-templated transcription"/>
    <property type="evidence" value="ECO:0007669"/>
    <property type="project" value="InterPro"/>
</dbReference>
<dbReference type="Gene3D" id="1.20.58.1950">
    <property type="match status" value="1"/>
</dbReference>
<keyword evidence="1" id="KW-0677">Repeat</keyword>
<keyword evidence="4" id="KW-1185">Reference proteome</keyword>
<dbReference type="Pfam" id="PF03123">
    <property type="entry name" value="CAT_RBD"/>
    <property type="match status" value="1"/>
</dbReference>
<sequence>MAAVEKLKIKKIFNNNVILAEEISSKRELILIGRGIGFSRKTGDDFLKSELEIDKEFAPIEGEKRENYIQLLEEIDSQVIGITEEIIAMVSSKLNEELDQHIRIGLADHIAFSLKRIKDGIEVTNPFLAETRTLYNQEYRLAEKAVQMIANRFELDIPESEVGFITLHIHGARNERGVSKTLKNTSLIKELVTEVENELGQKLSYESLNYARLVNHLRFALERIETDVSNPNPLLKNIKENFDFSFKVAVKLAKIIEDKFNCQVPESEKGYLALHLHRLKRDLNNSQ</sequence>
<evidence type="ECO:0000256" key="1">
    <source>
        <dbReference type="ARBA" id="ARBA00022737"/>
    </source>
</evidence>
<dbReference type="SUPFAM" id="SSF50151">
    <property type="entry name" value="SacY-like RNA-binding domain"/>
    <property type="match status" value="1"/>
</dbReference>
<reference evidence="4" key="1">
    <citation type="submission" date="2017-01" db="EMBL/GenBank/DDBJ databases">
        <authorList>
            <person name="Varghese N."/>
            <person name="Submissions S."/>
        </authorList>
    </citation>
    <scope>NUCLEOTIDE SEQUENCE [LARGE SCALE GENOMIC DNA]</scope>
    <source>
        <strain evidence="4">ATCC 700103</strain>
    </source>
</reference>
<evidence type="ECO:0000313" key="3">
    <source>
        <dbReference type="EMBL" id="SIQ85632.1"/>
    </source>
</evidence>
<protein>
    <submittedName>
        <fullName evidence="3">Transcriptional antiterminator, BglG family</fullName>
    </submittedName>
</protein>
<proteinExistence type="predicted"/>
<dbReference type="Proteomes" id="UP000185669">
    <property type="component" value="Unassembled WGS sequence"/>
</dbReference>
<dbReference type="PANTHER" id="PTHR30185:SF16">
    <property type="entry name" value="PROTEIN GLCT"/>
    <property type="match status" value="1"/>
</dbReference>
<organism evidence="3 4">
    <name type="scientific">Halanaerobium kushneri</name>
    <dbReference type="NCBI Taxonomy" id="56779"/>
    <lineage>
        <taxon>Bacteria</taxon>
        <taxon>Bacillati</taxon>
        <taxon>Bacillota</taxon>
        <taxon>Clostridia</taxon>
        <taxon>Halanaerobiales</taxon>
        <taxon>Halanaerobiaceae</taxon>
        <taxon>Halanaerobium</taxon>
    </lineage>
</organism>
<dbReference type="EMBL" id="FTNC01000009">
    <property type="protein sequence ID" value="SIQ85632.1"/>
    <property type="molecule type" value="Genomic_DNA"/>
</dbReference>
<dbReference type="PROSITE" id="PS51372">
    <property type="entry name" value="PRD_2"/>
    <property type="match status" value="2"/>
</dbReference>
<dbReference type="InterPro" id="IPR011608">
    <property type="entry name" value="PRD"/>
</dbReference>
<dbReference type="SMART" id="SM01061">
    <property type="entry name" value="CAT_RBD"/>
    <property type="match status" value="1"/>
</dbReference>
<dbReference type="PANTHER" id="PTHR30185">
    <property type="entry name" value="CRYPTIC BETA-GLUCOSIDE BGL OPERON ANTITERMINATOR"/>
    <property type="match status" value="1"/>
</dbReference>
<evidence type="ECO:0000259" key="2">
    <source>
        <dbReference type="PROSITE" id="PS51372"/>
    </source>
</evidence>
<dbReference type="Gene3D" id="1.10.1790.10">
    <property type="entry name" value="PRD domain"/>
    <property type="match status" value="1"/>
</dbReference>
<dbReference type="InterPro" id="IPR036650">
    <property type="entry name" value="CAT_RNA-bd_dom_sf"/>
</dbReference>
<dbReference type="GO" id="GO:0003723">
    <property type="term" value="F:RNA binding"/>
    <property type="evidence" value="ECO:0007669"/>
    <property type="project" value="InterPro"/>
</dbReference>
<dbReference type="InterPro" id="IPR004341">
    <property type="entry name" value="CAT_RNA-bd_dom"/>
</dbReference>
<evidence type="ECO:0000313" key="4">
    <source>
        <dbReference type="Proteomes" id="UP000185669"/>
    </source>
</evidence>
<feature type="domain" description="PRD" evidence="2">
    <location>
        <begin position="179"/>
        <end position="286"/>
    </location>
</feature>
<name>A0A1N6W6M8_9FIRM</name>
<accession>A0A1N6W6M8</accession>
<dbReference type="InterPro" id="IPR036634">
    <property type="entry name" value="PRD_sf"/>
</dbReference>
<dbReference type="NCBIfam" id="NF047357">
    <property type="entry name" value="antiterm_GlcT"/>
    <property type="match status" value="1"/>
</dbReference>
<feature type="domain" description="PRD" evidence="2">
    <location>
        <begin position="74"/>
        <end position="178"/>
    </location>
</feature>
<gene>
    <name evidence="3" type="ORF">SAMN05421834_10967</name>
</gene>
<dbReference type="RefSeq" id="WP_076544783.1">
    <property type="nucleotide sequence ID" value="NZ_FTNC01000009.1"/>
</dbReference>
<dbReference type="Gene3D" id="2.30.24.10">
    <property type="entry name" value="CAT RNA-binding domain"/>
    <property type="match status" value="1"/>
</dbReference>
<dbReference type="Gene3D" id="1.20.890.100">
    <property type="match status" value="1"/>
</dbReference>